<gene>
    <name evidence="1" type="ORF">DWW18_06180</name>
</gene>
<dbReference type="Proteomes" id="UP000283589">
    <property type="component" value="Unassembled WGS sequence"/>
</dbReference>
<organism evidence="1 2">
    <name type="scientific">Butyricimonas virosa</name>
    <dbReference type="NCBI Taxonomy" id="544645"/>
    <lineage>
        <taxon>Bacteria</taxon>
        <taxon>Pseudomonadati</taxon>
        <taxon>Bacteroidota</taxon>
        <taxon>Bacteroidia</taxon>
        <taxon>Bacteroidales</taxon>
        <taxon>Odoribacteraceae</taxon>
        <taxon>Butyricimonas</taxon>
    </lineage>
</organism>
<accession>A0A412X3L8</accession>
<reference evidence="1 2" key="1">
    <citation type="submission" date="2018-08" db="EMBL/GenBank/DDBJ databases">
        <title>A genome reference for cultivated species of the human gut microbiota.</title>
        <authorList>
            <person name="Zou Y."/>
            <person name="Xue W."/>
            <person name="Luo G."/>
        </authorList>
    </citation>
    <scope>NUCLEOTIDE SEQUENCE [LARGE SCALE GENOMIC DNA]</scope>
    <source>
        <strain evidence="1 2">AF14-49</strain>
    </source>
</reference>
<name>A0A412X3L8_9BACT</name>
<comment type="caution">
    <text evidence="1">The sequence shown here is derived from an EMBL/GenBank/DDBJ whole genome shotgun (WGS) entry which is preliminary data.</text>
</comment>
<dbReference type="AlphaFoldDB" id="A0A412X3L8"/>
<evidence type="ECO:0000313" key="1">
    <source>
        <dbReference type="EMBL" id="RGV35157.1"/>
    </source>
</evidence>
<evidence type="ECO:0000313" key="2">
    <source>
        <dbReference type="Proteomes" id="UP000283589"/>
    </source>
</evidence>
<dbReference type="EMBL" id="QRZA01000005">
    <property type="protein sequence ID" value="RGV35157.1"/>
    <property type="molecule type" value="Genomic_DNA"/>
</dbReference>
<protein>
    <submittedName>
        <fullName evidence="1">Uncharacterized protein</fullName>
    </submittedName>
</protein>
<sequence length="149" mass="16734">MVLQEESATFHGIFHLDGSFHLNCFNASYDPFFKYCVIDAGVTPWELLDILAYYNGEKHFAEERFHVVATFDQIFGTSRSSITINMNLPTALCIVSLKHAVLLLGFDRVILNGEYVIKLRVINPATGTIQYMERNVGDTSDLLVVAAIN</sequence>
<proteinExistence type="predicted"/>